<keyword evidence="17 31" id="KW-0418">Kinase</keyword>
<keyword evidence="18" id="KW-0611">Plant defense</keyword>
<evidence type="ECO:0000256" key="4">
    <source>
        <dbReference type="ARBA" id="ARBA00004479"/>
    </source>
</evidence>
<dbReference type="Gene3D" id="3.30.200.20">
    <property type="entry name" value="Phosphorylase Kinase, domain 1"/>
    <property type="match status" value="1"/>
</dbReference>
<keyword evidence="16 28" id="KW-0547">Nucleotide-binding</keyword>
<comment type="similarity">
    <text evidence="25">Belongs to the polygalacturonase-inhibiting protein family.</text>
</comment>
<dbReference type="Gene3D" id="3.80.10.10">
    <property type="entry name" value="Ribonuclease Inhibitor"/>
    <property type="match status" value="3"/>
</dbReference>
<feature type="binding site" evidence="28">
    <location>
        <position position="609"/>
    </location>
    <ligand>
        <name>ATP</name>
        <dbReference type="ChEBI" id="CHEBI:30616"/>
    </ligand>
</feature>
<keyword evidence="7" id="KW-0134">Cell wall</keyword>
<feature type="domain" description="Protein kinase" evidence="30">
    <location>
        <begin position="580"/>
        <end position="859"/>
    </location>
</feature>
<dbReference type="FunFam" id="3.30.200.20:FF:000309">
    <property type="entry name" value="Leucine-rich repeat receptor protein kinase MSP1"/>
    <property type="match status" value="1"/>
</dbReference>
<keyword evidence="6" id="KW-1003">Cell membrane</keyword>
<dbReference type="FunFam" id="3.80.10.10:FF:000725">
    <property type="entry name" value="LRR receptor-like serine/threonine-protein kinase GSO1"/>
    <property type="match status" value="1"/>
</dbReference>
<dbReference type="EC" id="2.7.11.1" evidence="5"/>
<evidence type="ECO:0000256" key="15">
    <source>
        <dbReference type="ARBA" id="ARBA00022737"/>
    </source>
</evidence>
<keyword evidence="14" id="KW-0732">Signal</keyword>
<keyword evidence="24" id="KW-0325">Glycoprotein</keyword>
<evidence type="ECO:0000256" key="21">
    <source>
        <dbReference type="ARBA" id="ARBA00023136"/>
    </source>
</evidence>
<keyword evidence="13 29" id="KW-0812">Transmembrane</keyword>
<reference evidence="32" key="1">
    <citation type="submission" date="2016-03" db="EMBL/GenBank/DDBJ databases">
        <title>Genetic mapping and development of co-segregating markers of RpsQ, which provides resistance to phytophthora sojae in Chinese soybean cultivars.</title>
        <authorList>
            <person name="Li Y."/>
            <person name="Zhu Z."/>
        </authorList>
    </citation>
    <scope>NUCLEOTIDE SEQUENCE</scope>
</reference>
<dbReference type="AlphaFoldDB" id="A0A1D8X9D1"/>
<dbReference type="InterPro" id="IPR003591">
    <property type="entry name" value="Leu-rich_rpt_typical-subtyp"/>
</dbReference>
<comment type="subcellular location">
    <subcellularLocation>
        <location evidence="3">Cell membrane</location>
    </subcellularLocation>
    <subcellularLocation>
        <location evidence="1">Membrane</location>
        <topology evidence="1">Peripheral membrane protein</topology>
    </subcellularLocation>
    <subcellularLocation>
        <location evidence="4">Membrane</location>
        <topology evidence="4">Single-pass type I membrane protein</topology>
    </subcellularLocation>
    <subcellularLocation>
        <location evidence="2">Secreted</location>
        <location evidence="2">Cell wall</location>
    </subcellularLocation>
</comment>
<dbReference type="FunFam" id="3.80.10.10:FF:000400">
    <property type="entry name" value="Nuclear pore complex protein NUP107"/>
    <property type="match status" value="1"/>
</dbReference>
<dbReference type="Pfam" id="PF00560">
    <property type="entry name" value="LRR_1"/>
    <property type="match status" value="2"/>
</dbReference>
<evidence type="ECO:0000256" key="11">
    <source>
        <dbReference type="ARBA" id="ARBA00022614"/>
    </source>
</evidence>
<dbReference type="PROSITE" id="PS00107">
    <property type="entry name" value="PROTEIN_KINASE_ATP"/>
    <property type="match status" value="1"/>
</dbReference>
<dbReference type="InterPro" id="IPR032675">
    <property type="entry name" value="LRR_dom_sf"/>
</dbReference>
<dbReference type="ExpressionAtlas" id="A0A1D8X9D1">
    <property type="expression patterns" value="baseline and differential"/>
</dbReference>
<dbReference type="Pfam" id="PF23598">
    <property type="entry name" value="LRR_14"/>
    <property type="match status" value="1"/>
</dbReference>
<dbReference type="InterPro" id="IPR055414">
    <property type="entry name" value="LRR_R13L4/SHOC2-like"/>
</dbReference>
<dbReference type="GO" id="GO:0005524">
    <property type="term" value="F:ATP binding"/>
    <property type="evidence" value="ECO:0007669"/>
    <property type="project" value="UniProtKB-UniRule"/>
</dbReference>
<dbReference type="SMART" id="SM00365">
    <property type="entry name" value="LRR_SD22"/>
    <property type="match status" value="8"/>
</dbReference>
<evidence type="ECO:0000256" key="8">
    <source>
        <dbReference type="ARBA" id="ARBA00022525"/>
    </source>
</evidence>
<dbReference type="InterPro" id="IPR051420">
    <property type="entry name" value="Ser_Thr_Kinases_DiverseReg"/>
</dbReference>
<keyword evidence="10" id="KW-0597">Phosphoprotein</keyword>
<dbReference type="FunFam" id="3.80.10.10:FF:000299">
    <property type="entry name" value="Piriformospora indica-insensitive protein 2"/>
    <property type="match status" value="1"/>
</dbReference>
<evidence type="ECO:0000256" key="28">
    <source>
        <dbReference type="PROSITE-ProRule" id="PRU10141"/>
    </source>
</evidence>
<evidence type="ECO:0000256" key="13">
    <source>
        <dbReference type="ARBA" id="ARBA00022692"/>
    </source>
</evidence>
<keyword evidence="19 28" id="KW-0067">ATP-binding</keyword>
<keyword evidence="20 29" id="KW-1133">Transmembrane helix</keyword>
<evidence type="ECO:0000256" key="5">
    <source>
        <dbReference type="ARBA" id="ARBA00012513"/>
    </source>
</evidence>
<dbReference type="InterPro" id="IPR001611">
    <property type="entry name" value="Leu-rich_rpt"/>
</dbReference>
<dbReference type="EMBL" id="KU900737">
    <property type="protein sequence ID" value="AOX49926.1"/>
    <property type="molecule type" value="Genomic_DNA"/>
</dbReference>
<evidence type="ECO:0000256" key="1">
    <source>
        <dbReference type="ARBA" id="ARBA00004170"/>
    </source>
</evidence>
<name>A0A1D8X9D1_SOYBN</name>
<evidence type="ECO:0000256" key="20">
    <source>
        <dbReference type="ARBA" id="ARBA00022989"/>
    </source>
</evidence>
<evidence type="ECO:0000256" key="27">
    <source>
        <dbReference type="ARBA" id="ARBA00048679"/>
    </source>
</evidence>
<dbReference type="SMART" id="SM00369">
    <property type="entry name" value="LRR_TYP"/>
    <property type="match status" value="7"/>
</dbReference>
<dbReference type="InterPro" id="IPR000719">
    <property type="entry name" value="Prot_kinase_dom"/>
</dbReference>
<evidence type="ECO:0000256" key="26">
    <source>
        <dbReference type="ARBA" id="ARBA00047899"/>
    </source>
</evidence>
<dbReference type="PROSITE" id="PS50011">
    <property type="entry name" value="PROTEIN_KINASE_DOM"/>
    <property type="match status" value="1"/>
</dbReference>
<proteinExistence type="inferred from homology"/>
<dbReference type="InterPro" id="IPR008266">
    <property type="entry name" value="Tyr_kinase_AS"/>
</dbReference>
<evidence type="ECO:0000259" key="30">
    <source>
        <dbReference type="PROSITE" id="PS50011"/>
    </source>
</evidence>
<dbReference type="EMBL" id="KU900735">
    <property type="protein sequence ID" value="AOX49924.1"/>
    <property type="molecule type" value="Genomic_DNA"/>
</dbReference>
<keyword evidence="23" id="KW-0675">Receptor</keyword>
<dbReference type="GO" id="GO:0006952">
    <property type="term" value="P:defense response"/>
    <property type="evidence" value="ECO:0007669"/>
    <property type="project" value="UniProtKB-KW"/>
</dbReference>
<dbReference type="InterPro" id="IPR017441">
    <property type="entry name" value="Protein_kinase_ATP_BS"/>
</dbReference>
<feature type="transmembrane region" description="Helical" evidence="29">
    <location>
        <begin position="518"/>
        <end position="540"/>
    </location>
</feature>
<organism evidence="32">
    <name type="scientific">Glycine max</name>
    <name type="common">Soybean</name>
    <name type="synonym">Glycine hispida</name>
    <dbReference type="NCBI Taxonomy" id="3847"/>
    <lineage>
        <taxon>Eukaryota</taxon>
        <taxon>Viridiplantae</taxon>
        <taxon>Streptophyta</taxon>
        <taxon>Embryophyta</taxon>
        <taxon>Tracheophyta</taxon>
        <taxon>Spermatophyta</taxon>
        <taxon>Magnoliopsida</taxon>
        <taxon>eudicotyledons</taxon>
        <taxon>Gunneridae</taxon>
        <taxon>Pentapetalae</taxon>
        <taxon>rosids</taxon>
        <taxon>fabids</taxon>
        <taxon>Fabales</taxon>
        <taxon>Fabaceae</taxon>
        <taxon>Papilionoideae</taxon>
        <taxon>50 kb inversion clade</taxon>
        <taxon>NPAAA clade</taxon>
        <taxon>indigoferoid/millettioid clade</taxon>
        <taxon>Phaseoleae</taxon>
        <taxon>Glycine</taxon>
        <taxon>Glycine subgen. Soja</taxon>
    </lineage>
</organism>
<dbReference type="SUPFAM" id="SSF52058">
    <property type="entry name" value="L domain-like"/>
    <property type="match status" value="2"/>
</dbReference>
<evidence type="ECO:0000256" key="10">
    <source>
        <dbReference type="ARBA" id="ARBA00022553"/>
    </source>
</evidence>
<evidence type="ECO:0000256" key="22">
    <source>
        <dbReference type="ARBA" id="ARBA00023157"/>
    </source>
</evidence>
<dbReference type="PROSITE" id="PS00109">
    <property type="entry name" value="PROTEIN_KINASE_TYR"/>
    <property type="match status" value="1"/>
</dbReference>
<evidence type="ECO:0000256" key="16">
    <source>
        <dbReference type="ARBA" id="ARBA00022741"/>
    </source>
</evidence>
<sequence>MNQSSMANCVCSLLIMALYIMLLLSVIVTSMTHSSNSSTINEERQALLQSGWWNDYLNISDHCAWDAITCNEAGSVIMIYCWKIPPSEELRRLQNLNMSAFPNLEVLDLYGMSLRGSIPKEISTLTKLTDLYLTHNHLQGSIPVELGSLTQLVHLSLYNNSLTGSIPSTLSQLVNLRYLLLSFNQLEGAIPAELGNLTQLVQLTLDDNSLTGSIPSTLSQLVNLTYLLLSFNQLEGAIPAELGNLTQLIGFYLSNNSITGSIPSSLGQLQNLTILLLDSNRIQGPIPEEFGNLKSLHILYLSNNLLTSTIPPTLGRLENLTHLFLDSNQIEGHIPLELANLSNLDTLHLSQNKISGLIPPKLFQMGKMHSLYLSSNLLSGSIPIENLKCPSIATVDLSYNLLNGSIPSQIGCVNNLDLSHNFLKGEVPSLLGKNSILDRLDLSYNNLTGKLYKELATLTYINLSYNSFDFSQDLDLKAHIPDYCSFPRNSLISHNPPNFTSCDPSPQTNSPTSKAKPITLIVIPIIGIILWVILLALYFARCFSKTKFEGGLAKNGDLFSVWNYDGKVAFEDIIEATEDFHIKYCIGTGAYGSVYRVQLPTGKIVAVKKLHQMEAQNPSFDKSFRNEVKMLTEICHRNIVKLHGFCLHNRCMFLVYQYMESGSLFYALNNDVEAKEMNWSKRVNIIKGMADALSYMHHDCTPPIIHRDVTSSNVLLNSHLQAFVSDFGTARLLDPDSSNQTLVVGTYGYIAPELAYTLTVSEKCDVFSFGVVALETLMGRHPGEFISSLSNSSTQNILLKDLLDARLPLPVFPKDAQDIMLVVALALACLCSQPKSRPSMQQVAQELCASKLPPPLPFYKISIAQLMTPDTLLSFI</sequence>
<evidence type="ECO:0000256" key="12">
    <source>
        <dbReference type="ARBA" id="ARBA00022679"/>
    </source>
</evidence>
<comment type="catalytic activity">
    <reaction evidence="26">
        <text>L-threonyl-[protein] + ATP = O-phospho-L-threonyl-[protein] + ADP + H(+)</text>
        <dbReference type="Rhea" id="RHEA:46608"/>
        <dbReference type="Rhea" id="RHEA-COMP:11060"/>
        <dbReference type="Rhea" id="RHEA-COMP:11605"/>
        <dbReference type="ChEBI" id="CHEBI:15378"/>
        <dbReference type="ChEBI" id="CHEBI:30013"/>
        <dbReference type="ChEBI" id="CHEBI:30616"/>
        <dbReference type="ChEBI" id="CHEBI:61977"/>
        <dbReference type="ChEBI" id="CHEBI:456216"/>
        <dbReference type="EC" id="2.7.11.1"/>
    </reaction>
</comment>
<evidence type="ECO:0000256" key="24">
    <source>
        <dbReference type="ARBA" id="ARBA00023180"/>
    </source>
</evidence>
<feature type="transmembrane region" description="Helical" evidence="29">
    <location>
        <begin position="7"/>
        <end position="28"/>
    </location>
</feature>
<keyword evidence="12" id="KW-0808">Transferase</keyword>
<evidence type="ECO:0000256" key="14">
    <source>
        <dbReference type="ARBA" id="ARBA00022729"/>
    </source>
</evidence>
<evidence type="ECO:0000256" key="29">
    <source>
        <dbReference type="SAM" id="Phobius"/>
    </source>
</evidence>
<evidence type="ECO:0000256" key="17">
    <source>
        <dbReference type="ARBA" id="ARBA00022777"/>
    </source>
</evidence>
<dbReference type="GO" id="GO:0004674">
    <property type="term" value="F:protein serine/threonine kinase activity"/>
    <property type="evidence" value="ECO:0007669"/>
    <property type="project" value="UniProtKB-KW"/>
</dbReference>
<evidence type="ECO:0000256" key="2">
    <source>
        <dbReference type="ARBA" id="ARBA00004191"/>
    </source>
</evidence>
<keyword evidence="21 29" id="KW-0472">Membrane</keyword>
<keyword evidence="22" id="KW-1015">Disulfide bond</keyword>
<evidence type="ECO:0000313" key="32">
    <source>
        <dbReference type="EMBL" id="AOX49926.1"/>
    </source>
</evidence>
<keyword evidence="15" id="KW-0677">Repeat</keyword>
<keyword evidence="11" id="KW-0433">Leucine-rich repeat</keyword>
<evidence type="ECO:0000256" key="23">
    <source>
        <dbReference type="ARBA" id="ARBA00023170"/>
    </source>
</evidence>
<dbReference type="PANTHER" id="PTHR48005">
    <property type="entry name" value="LEUCINE RICH REPEAT KINASE 2"/>
    <property type="match status" value="1"/>
</dbReference>
<dbReference type="Pfam" id="PF13855">
    <property type="entry name" value="LRR_8"/>
    <property type="match status" value="1"/>
</dbReference>
<gene>
    <name evidence="31" type="primary">STKQ</name>
</gene>
<evidence type="ECO:0000256" key="7">
    <source>
        <dbReference type="ARBA" id="ARBA00022512"/>
    </source>
</evidence>
<comment type="catalytic activity">
    <reaction evidence="27">
        <text>L-seryl-[protein] + ATP = O-phospho-L-seryl-[protein] + ADP + H(+)</text>
        <dbReference type="Rhea" id="RHEA:17989"/>
        <dbReference type="Rhea" id="RHEA-COMP:9863"/>
        <dbReference type="Rhea" id="RHEA-COMP:11604"/>
        <dbReference type="ChEBI" id="CHEBI:15378"/>
        <dbReference type="ChEBI" id="CHEBI:29999"/>
        <dbReference type="ChEBI" id="CHEBI:30616"/>
        <dbReference type="ChEBI" id="CHEBI:83421"/>
        <dbReference type="ChEBI" id="CHEBI:456216"/>
        <dbReference type="EC" id="2.7.11.1"/>
    </reaction>
</comment>
<dbReference type="GO" id="GO:0005886">
    <property type="term" value="C:plasma membrane"/>
    <property type="evidence" value="ECO:0007669"/>
    <property type="project" value="UniProtKB-SubCell"/>
</dbReference>
<accession>A0A1D8X9D1</accession>
<evidence type="ECO:0000313" key="31">
    <source>
        <dbReference type="EMBL" id="AOX49924.1"/>
    </source>
</evidence>
<evidence type="ECO:0000256" key="3">
    <source>
        <dbReference type="ARBA" id="ARBA00004236"/>
    </source>
</evidence>
<evidence type="ECO:0000256" key="18">
    <source>
        <dbReference type="ARBA" id="ARBA00022821"/>
    </source>
</evidence>
<dbReference type="FunFam" id="1.10.510.10:FF:000445">
    <property type="entry name" value="MDIS1-interacting receptor like kinase 2"/>
    <property type="match status" value="1"/>
</dbReference>
<dbReference type="Gene3D" id="1.10.510.10">
    <property type="entry name" value="Transferase(Phosphotransferase) domain 1"/>
    <property type="match status" value="1"/>
</dbReference>
<dbReference type="InterPro" id="IPR011009">
    <property type="entry name" value="Kinase-like_dom_sf"/>
</dbReference>
<dbReference type="SUPFAM" id="SSF56112">
    <property type="entry name" value="Protein kinase-like (PK-like)"/>
    <property type="match status" value="1"/>
</dbReference>
<keyword evidence="9" id="KW-0723">Serine/threonine-protein kinase</keyword>
<protein>
    <recommendedName>
        <fullName evidence="5">non-specific serine/threonine protein kinase</fullName>
        <ecNumber evidence="5">2.7.11.1</ecNumber>
    </recommendedName>
</protein>
<dbReference type="PANTHER" id="PTHR48005:SF16">
    <property type="entry name" value="MDIS1-INTERACTING RECEPTOR LIKE KINASE 2-LIKE ISOFORM X1"/>
    <property type="match status" value="1"/>
</dbReference>
<evidence type="ECO:0000256" key="19">
    <source>
        <dbReference type="ARBA" id="ARBA00022840"/>
    </source>
</evidence>
<evidence type="ECO:0000256" key="25">
    <source>
        <dbReference type="ARBA" id="ARBA00038043"/>
    </source>
</evidence>
<dbReference type="Pfam" id="PF00069">
    <property type="entry name" value="Pkinase"/>
    <property type="match status" value="1"/>
</dbReference>
<evidence type="ECO:0000256" key="6">
    <source>
        <dbReference type="ARBA" id="ARBA00022475"/>
    </source>
</evidence>
<evidence type="ECO:0000256" key="9">
    <source>
        <dbReference type="ARBA" id="ARBA00022527"/>
    </source>
</evidence>
<keyword evidence="8" id="KW-0964">Secreted</keyword>